<dbReference type="STRING" id="658858.E1EYK3"/>
<evidence type="ECO:0000256" key="4">
    <source>
        <dbReference type="ARBA" id="ARBA00022777"/>
    </source>
</evidence>
<dbReference type="InterPro" id="IPR000719">
    <property type="entry name" value="Prot_kinase_dom"/>
</dbReference>
<dbReference type="Gene3D" id="1.10.510.10">
    <property type="entry name" value="Transferase(Phosphotransferase) domain 1"/>
    <property type="match status" value="1"/>
</dbReference>
<gene>
    <name evidence="7" type="ORF">GLP15_1831</name>
</gene>
<feature type="domain" description="Protein kinase" evidence="6">
    <location>
        <begin position="10"/>
        <end position="273"/>
    </location>
</feature>
<dbReference type="CDD" id="cd00180">
    <property type="entry name" value="PKc"/>
    <property type="match status" value="1"/>
</dbReference>
<dbReference type="GO" id="GO:0004674">
    <property type="term" value="F:protein serine/threonine kinase activity"/>
    <property type="evidence" value="ECO:0007669"/>
    <property type="project" value="UniProtKB-EC"/>
</dbReference>
<dbReference type="AlphaFoldDB" id="E1EYK3"/>
<dbReference type="InterPro" id="IPR011009">
    <property type="entry name" value="Kinase-like_dom_sf"/>
</dbReference>
<dbReference type="Proteomes" id="UP000008974">
    <property type="component" value="Unassembled WGS sequence"/>
</dbReference>
<dbReference type="EMBL" id="ACVC01000073">
    <property type="protein sequence ID" value="EFO64722.1"/>
    <property type="molecule type" value="Genomic_DNA"/>
</dbReference>
<evidence type="ECO:0000256" key="5">
    <source>
        <dbReference type="ARBA" id="ARBA00022840"/>
    </source>
</evidence>
<dbReference type="GO" id="GO:0005524">
    <property type="term" value="F:ATP binding"/>
    <property type="evidence" value="ECO:0007669"/>
    <property type="project" value="UniProtKB-KW"/>
</dbReference>
<accession>E1EYK3</accession>
<dbReference type="PROSITE" id="PS50011">
    <property type="entry name" value="PROTEIN_KINASE_DOM"/>
    <property type="match status" value="1"/>
</dbReference>
<keyword evidence="3" id="KW-0547">Nucleotide-binding</keyword>
<dbReference type="InterPro" id="IPR050660">
    <property type="entry name" value="NEK_Ser/Thr_kinase"/>
</dbReference>
<evidence type="ECO:0000256" key="3">
    <source>
        <dbReference type="ARBA" id="ARBA00022741"/>
    </source>
</evidence>
<evidence type="ECO:0000256" key="2">
    <source>
        <dbReference type="ARBA" id="ARBA00022679"/>
    </source>
</evidence>
<organism evidence="7 8">
    <name type="scientific">Giardia intestinalis (strain P15)</name>
    <name type="common">Giardia lamblia</name>
    <dbReference type="NCBI Taxonomy" id="658858"/>
    <lineage>
        <taxon>Eukaryota</taxon>
        <taxon>Metamonada</taxon>
        <taxon>Diplomonadida</taxon>
        <taxon>Hexamitidae</taxon>
        <taxon>Giardiinae</taxon>
        <taxon>Giardia</taxon>
    </lineage>
</organism>
<sequence length="946" mass="106867">MSDEQLGAKYTRQDLILTNELANLYRIFYRELDMQLLMYEYTIQDAKYSDELHAYLTAMQELDHVYLDSLVDSISLDSGMRLCAIYDLHDQGSISQVMSGYTEQRISINENMIWEISAQIISALRYLHSHSSAANKGLPYIHGNLRPSNILVTDSNKLILTAYGFSLNDPRIKHLCESDWQYAAPEVLSNQSPGNHMPHSDMFSLGLILLEMCTGVPASCQRKENALDALNNLQLPLSITGYSIDLLEFIKKLLQADPNCRMTAAEAASHPSIIEGLNRVSTSRHCSLEIVITQEDLQSTEQDEIPLNVPENLISKHPSLAPESEDRTSEIAQLLELIAKDNLEKLLVCQQFNNDCFAQHERVTTYLKTPDVIRRLLTLAFIPIEQCSEGPGRRITTLVMHQLQGEAISVIQECGYGTVVLESLLLHHHLLDIPFSMLSKFVEEYEAGVLSRRLVYNKYDIILSSFNKLILSIISSPSRLPGLFSALSNKNTLRMNLWIRSAVNPHINEALRKLLLDHECRRNLTYKQLDAFVEESDLIKHLLRYLTTSDSIETYTNIESAAHILLQVLTARVPFLGLRVLAGTEAVIEQVLSPTMNTPEAYPRLLILLDFIVCVASFVICKSTTICLKSRQKINELLMDTAAAGIDSSMLLSCLEVSDRAEMQLFLGTFSAIEGLFSRIEGLLSTLSNPIINYLWIDFVARSLQISNDVRTEIYKYQNHCLPNDGIDSASFNVPYAYGLKPIGYGMLLGPNSVARTGASGTRNTVGLDDTFLLDTNTVISVSIYTICKRLTETNLLYLFAQRAAANPSFTIYHVRFVKIMHLIFEYGRIDFKLLDTGLKRSRLFGFYEAVSGQCLYRQQQQLPIDKMHSSFICHLVFFLRQVMKIAAFGSQYNWEAEDKSEQLPKNLADLKRLLAKVDDESTNKIGQLLISSNFLKRFSSIFLSK</sequence>
<evidence type="ECO:0000313" key="8">
    <source>
        <dbReference type="Proteomes" id="UP000008974"/>
    </source>
</evidence>
<evidence type="ECO:0000256" key="1">
    <source>
        <dbReference type="ARBA" id="ARBA00012513"/>
    </source>
</evidence>
<dbReference type="EC" id="2.7.11.1" evidence="1"/>
<protein>
    <recommendedName>
        <fullName evidence="1">non-specific serine/threonine protein kinase</fullName>
        <ecNumber evidence="1">2.7.11.1</ecNumber>
    </recommendedName>
</protein>
<name>E1EYK3_GIAIA</name>
<dbReference type="PANTHER" id="PTHR43671">
    <property type="entry name" value="SERINE/THREONINE-PROTEIN KINASE NEK"/>
    <property type="match status" value="1"/>
</dbReference>
<dbReference type="Pfam" id="PF00069">
    <property type="entry name" value="Pkinase"/>
    <property type="match status" value="1"/>
</dbReference>
<dbReference type="SUPFAM" id="SSF56112">
    <property type="entry name" value="Protein kinase-like (PK-like)"/>
    <property type="match status" value="1"/>
</dbReference>
<proteinExistence type="predicted"/>
<keyword evidence="4 7" id="KW-0418">Kinase</keyword>
<keyword evidence="5" id="KW-0067">ATP-binding</keyword>
<dbReference type="PANTHER" id="PTHR43671:SF13">
    <property type="entry name" value="SERINE_THREONINE-PROTEIN KINASE NEK2"/>
    <property type="match status" value="1"/>
</dbReference>
<comment type="caution">
    <text evidence="7">The sequence shown here is derived from an EMBL/GenBank/DDBJ whole genome shotgun (WGS) entry which is preliminary data.</text>
</comment>
<dbReference type="OrthoDB" id="346907at2759"/>
<evidence type="ECO:0000259" key="6">
    <source>
        <dbReference type="PROSITE" id="PS50011"/>
    </source>
</evidence>
<evidence type="ECO:0000313" key="7">
    <source>
        <dbReference type="EMBL" id="EFO64722.1"/>
    </source>
</evidence>
<reference evidence="7 8" key="1">
    <citation type="journal article" date="2010" name="BMC Genomics">
        <title>Genome analysis and comparative genomics of a Giardia intestinalis assemblage E isolate.</title>
        <authorList>
            <person name="Jerlstrom-Hultqvist J."/>
            <person name="Franzen O."/>
            <person name="Ankarklev J."/>
            <person name="Xu F."/>
            <person name="Nohynkova E."/>
            <person name="Andersson J.O."/>
            <person name="Svard S.G."/>
            <person name="Andersson B."/>
        </authorList>
    </citation>
    <scope>NUCLEOTIDE SEQUENCE [LARGE SCALE GENOMIC DNA]</scope>
    <source>
        <strain evidence="7 8">P15</strain>
    </source>
</reference>
<dbReference type="OMA" id="NYLWIDF"/>
<dbReference type="VEuPathDB" id="GiardiaDB:GLP15_1831"/>
<keyword evidence="2" id="KW-0808">Transferase</keyword>